<dbReference type="SUPFAM" id="SSF57667">
    <property type="entry name" value="beta-beta-alpha zinc fingers"/>
    <property type="match status" value="1"/>
</dbReference>
<dbReference type="InterPro" id="IPR051061">
    <property type="entry name" value="Zinc_finger_trans_reg"/>
</dbReference>
<evidence type="ECO:0000256" key="5">
    <source>
        <dbReference type="ARBA" id="ARBA00023015"/>
    </source>
</evidence>
<dbReference type="GO" id="GO:0008270">
    <property type="term" value="F:zinc ion binding"/>
    <property type="evidence" value="ECO:0007669"/>
    <property type="project" value="UniProtKB-KW"/>
</dbReference>
<accession>A0ABD1M1K7</accession>
<evidence type="ECO:0000259" key="9">
    <source>
        <dbReference type="PROSITE" id="PS50157"/>
    </source>
</evidence>
<dbReference type="Proteomes" id="UP001603857">
    <property type="component" value="Unassembled WGS sequence"/>
</dbReference>
<evidence type="ECO:0000256" key="8">
    <source>
        <dbReference type="PROSITE-ProRule" id="PRU00042"/>
    </source>
</evidence>
<protein>
    <recommendedName>
        <fullName evidence="9">C2H2-type domain-containing protein</fullName>
    </recommendedName>
</protein>
<evidence type="ECO:0000313" key="10">
    <source>
        <dbReference type="EMBL" id="KAL2329616.1"/>
    </source>
</evidence>
<dbReference type="AlphaFoldDB" id="A0ABD1M1K7"/>
<dbReference type="InterPro" id="IPR013087">
    <property type="entry name" value="Znf_C2H2_type"/>
</dbReference>
<keyword evidence="2" id="KW-0479">Metal-binding</keyword>
<evidence type="ECO:0000256" key="2">
    <source>
        <dbReference type="ARBA" id="ARBA00022723"/>
    </source>
</evidence>
<evidence type="ECO:0000256" key="4">
    <source>
        <dbReference type="ARBA" id="ARBA00022833"/>
    </source>
</evidence>
<organism evidence="10 11">
    <name type="scientific">Flemingia macrophylla</name>
    <dbReference type="NCBI Taxonomy" id="520843"/>
    <lineage>
        <taxon>Eukaryota</taxon>
        <taxon>Viridiplantae</taxon>
        <taxon>Streptophyta</taxon>
        <taxon>Embryophyta</taxon>
        <taxon>Tracheophyta</taxon>
        <taxon>Spermatophyta</taxon>
        <taxon>Magnoliopsida</taxon>
        <taxon>eudicotyledons</taxon>
        <taxon>Gunneridae</taxon>
        <taxon>Pentapetalae</taxon>
        <taxon>rosids</taxon>
        <taxon>fabids</taxon>
        <taxon>Fabales</taxon>
        <taxon>Fabaceae</taxon>
        <taxon>Papilionoideae</taxon>
        <taxon>50 kb inversion clade</taxon>
        <taxon>NPAAA clade</taxon>
        <taxon>indigoferoid/millettioid clade</taxon>
        <taxon>Phaseoleae</taxon>
        <taxon>Flemingia</taxon>
    </lineage>
</organism>
<dbReference type="PANTHER" id="PTHR46179">
    <property type="entry name" value="ZINC FINGER PROTEIN"/>
    <property type="match status" value="1"/>
</dbReference>
<gene>
    <name evidence="10" type="ORF">Fmac_017197</name>
</gene>
<keyword evidence="11" id="KW-1185">Reference proteome</keyword>
<comment type="caution">
    <text evidence="10">The sequence shown here is derived from an EMBL/GenBank/DDBJ whole genome shotgun (WGS) entry which is preliminary data.</text>
</comment>
<dbReference type="GO" id="GO:0005634">
    <property type="term" value="C:nucleus"/>
    <property type="evidence" value="ECO:0007669"/>
    <property type="project" value="UniProtKB-SubCell"/>
</dbReference>
<keyword evidence="3 8" id="KW-0863">Zinc-finger</keyword>
<evidence type="ECO:0000256" key="3">
    <source>
        <dbReference type="ARBA" id="ARBA00022771"/>
    </source>
</evidence>
<evidence type="ECO:0000256" key="6">
    <source>
        <dbReference type="ARBA" id="ARBA00023163"/>
    </source>
</evidence>
<feature type="domain" description="C2H2-type" evidence="9">
    <location>
        <begin position="24"/>
        <end position="53"/>
    </location>
</feature>
<keyword evidence="6" id="KW-0804">Transcription</keyword>
<evidence type="ECO:0000256" key="1">
    <source>
        <dbReference type="ARBA" id="ARBA00004123"/>
    </source>
</evidence>
<reference evidence="10 11" key="1">
    <citation type="submission" date="2024-08" db="EMBL/GenBank/DDBJ databases">
        <title>Insights into the chromosomal genome structure of Flemingia macrophylla.</title>
        <authorList>
            <person name="Ding Y."/>
            <person name="Zhao Y."/>
            <person name="Bi W."/>
            <person name="Wu M."/>
            <person name="Zhao G."/>
            <person name="Gong Y."/>
            <person name="Li W."/>
            <person name="Zhang P."/>
        </authorList>
    </citation>
    <scope>NUCLEOTIDE SEQUENCE [LARGE SCALE GENOMIC DNA]</scope>
    <source>
        <strain evidence="10">DYQJB</strain>
        <tissue evidence="10">Leaf</tissue>
    </source>
</reference>
<name>A0ABD1M1K7_9FABA</name>
<evidence type="ECO:0000313" key="11">
    <source>
        <dbReference type="Proteomes" id="UP001603857"/>
    </source>
</evidence>
<dbReference type="Gene3D" id="3.30.160.60">
    <property type="entry name" value="Classic Zinc Finger"/>
    <property type="match status" value="1"/>
</dbReference>
<dbReference type="SMART" id="SM00355">
    <property type="entry name" value="ZnF_C2H2"/>
    <property type="match status" value="2"/>
</dbReference>
<keyword evidence="5" id="KW-0805">Transcription regulation</keyword>
<dbReference type="PROSITE" id="PS50157">
    <property type="entry name" value="ZINC_FINGER_C2H2_2"/>
    <property type="match status" value="1"/>
</dbReference>
<comment type="subcellular location">
    <subcellularLocation>
        <location evidence="1">Nucleus</location>
    </subcellularLocation>
</comment>
<sequence>MKRHVEEIHDDNSTSMVEKSPKQFVCPEIGCGKVFRHVSHLHKHEDSHVKLESLDVVCLEPGCMKYFTNVQCLQAHVMSSHQYMT</sequence>
<keyword evidence="7" id="KW-0539">Nucleus</keyword>
<dbReference type="InterPro" id="IPR036236">
    <property type="entry name" value="Znf_C2H2_sf"/>
</dbReference>
<dbReference type="EMBL" id="JBGMDY010000006">
    <property type="protein sequence ID" value="KAL2329616.1"/>
    <property type="molecule type" value="Genomic_DNA"/>
</dbReference>
<evidence type="ECO:0000256" key="7">
    <source>
        <dbReference type="ARBA" id="ARBA00023242"/>
    </source>
</evidence>
<proteinExistence type="predicted"/>
<dbReference type="PANTHER" id="PTHR46179:SF13">
    <property type="entry name" value="C2H2-TYPE DOMAIN-CONTAINING PROTEIN"/>
    <property type="match status" value="1"/>
</dbReference>
<keyword evidence="4" id="KW-0862">Zinc</keyword>
<dbReference type="PROSITE" id="PS00028">
    <property type="entry name" value="ZINC_FINGER_C2H2_1"/>
    <property type="match status" value="2"/>
</dbReference>